<reference evidence="5" key="1">
    <citation type="journal article" date="2023" name="GigaByte">
        <title>Genome assembly of the bearded iris, Iris pallida Lam.</title>
        <authorList>
            <person name="Bruccoleri R.E."/>
            <person name="Oakeley E.J."/>
            <person name="Faust A.M.E."/>
            <person name="Altorfer M."/>
            <person name="Dessus-Babus S."/>
            <person name="Burckhardt D."/>
            <person name="Oertli M."/>
            <person name="Naumann U."/>
            <person name="Petersen F."/>
            <person name="Wong J."/>
        </authorList>
    </citation>
    <scope>NUCLEOTIDE SEQUENCE</scope>
    <source>
        <strain evidence="5">GSM-AAB239-AS_SAM_17_03QT</strain>
    </source>
</reference>
<evidence type="ECO:0000256" key="1">
    <source>
        <dbReference type="ARBA" id="ARBA00022741"/>
    </source>
</evidence>
<evidence type="ECO:0000256" key="2">
    <source>
        <dbReference type="ARBA" id="ARBA00023134"/>
    </source>
</evidence>
<sequence length="219" mass="24186">MEEESRIETVAPPPLAASPAVVAVDDAVEDAVEEWSEKPMEEDLPVADDHQSPPDVAMNPQQDGHDEEIRSSLQSLQLEERGKEKETAALEELDEKEEEKKRHLNLVFIGHVDAGKSTTGGQILLLSGQVDDRTIQKYEKEAKEKNRESCLLYGGSGYNQLGAGLGLDAPRHGVLSVSRGATLLTFGLATWRCSAEDYLLAIKRHNVWNNVILCELERS</sequence>
<keyword evidence="6" id="KW-1185">Reference proteome</keyword>
<dbReference type="Gene3D" id="3.40.50.300">
    <property type="entry name" value="P-loop containing nucleotide triphosphate hydrolases"/>
    <property type="match status" value="1"/>
</dbReference>
<feature type="compositionally biased region" description="Basic and acidic residues" evidence="3">
    <location>
        <begin position="78"/>
        <end position="88"/>
    </location>
</feature>
<keyword evidence="2" id="KW-0342">GTP-binding</keyword>
<feature type="domain" description="Tr-type G" evidence="4">
    <location>
        <begin position="101"/>
        <end position="141"/>
    </location>
</feature>
<dbReference type="EMBL" id="JANAVB010022593">
    <property type="protein sequence ID" value="KAJ6824064.1"/>
    <property type="molecule type" value="Genomic_DNA"/>
</dbReference>
<dbReference type="InterPro" id="IPR027417">
    <property type="entry name" value="P-loop_NTPase"/>
</dbReference>
<comment type="caution">
    <text evidence="5">The sequence shown here is derived from an EMBL/GenBank/DDBJ whole genome shotgun (WGS) entry which is preliminary data.</text>
</comment>
<evidence type="ECO:0000259" key="4">
    <source>
        <dbReference type="Pfam" id="PF00009"/>
    </source>
</evidence>
<dbReference type="InterPro" id="IPR000795">
    <property type="entry name" value="T_Tr_GTP-bd_dom"/>
</dbReference>
<proteinExistence type="predicted"/>
<dbReference type="Proteomes" id="UP001140949">
    <property type="component" value="Unassembled WGS sequence"/>
</dbReference>
<evidence type="ECO:0000313" key="5">
    <source>
        <dbReference type="EMBL" id="KAJ6824064.1"/>
    </source>
</evidence>
<dbReference type="Pfam" id="PF00009">
    <property type="entry name" value="GTP_EFTU"/>
    <property type="match status" value="1"/>
</dbReference>
<dbReference type="PANTHER" id="PTHR23115">
    <property type="entry name" value="TRANSLATION FACTOR"/>
    <property type="match status" value="1"/>
</dbReference>
<organism evidence="5 6">
    <name type="scientific">Iris pallida</name>
    <name type="common">Sweet iris</name>
    <dbReference type="NCBI Taxonomy" id="29817"/>
    <lineage>
        <taxon>Eukaryota</taxon>
        <taxon>Viridiplantae</taxon>
        <taxon>Streptophyta</taxon>
        <taxon>Embryophyta</taxon>
        <taxon>Tracheophyta</taxon>
        <taxon>Spermatophyta</taxon>
        <taxon>Magnoliopsida</taxon>
        <taxon>Liliopsida</taxon>
        <taxon>Asparagales</taxon>
        <taxon>Iridaceae</taxon>
        <taxon>Iridoideae</taxon>
        <taxon>Irideae</taxon>
        <taxon>Iris</taxon>
    </lineage>
</organism>
<dbReference type="AlphaFoldDB" id="A0AAX6G5P4"/>
<evidence type="ECO:0000313" key="6">
    <source>
        <dbReference type="Proteomes" id="UP001140949"/>
    </source>
</evidence>
<accession>A0AAX6G5P4</accession>
<keyword evidence="1" id="KW-0547">Nucleotide-binding</keyword>
<evidence type="ECO:0000256" key="3">
    <source>
        <dbReference type="SAM" id="MobiDB-lite"/>
    </source>
</evidence>
<protein>
    <submittedName>
        <fullName evidence="5">Eukaryotic peptide chain release factor GTP-binding subunit ERF3A isoform X1</fullName>
    </submittedName>
</protein>
<dbReference type="InterPro" id="IPR050100">
    <property type="entry name" value="TRAFAC_GTPase_members"/>
</dbReference>
<feature type="region of interest" description="Disordered" evidence="3">
    <location>
        <begin position="1"/>
        <end position="96"/>
    </location>
</feature>
<name>A0AAX6G5P4_IRIPA</name>
<feature type="compositionally biased region" description="Basic and acidic residues" evidence="3">
    <location>
        <begin position="35"/>
        <end position="52"/>
    </location>
</feature>
<dbReference type="SUPFAM" id="SSF52540">
    <property type="entry name" value="P-loop containing nucleoside triphosphate hydrolases"/>
    <property type="match status" value="1"/>
</dbReference>
<dbReference type="GO" id="GO:0003924">
    <property type="term" value="F:GTPase activity"/>
    <property type="evidence" value="ECO:0007669"/>
    <property type="project" value="InterPro"/>
</dbReference>
<dbReference type="GO" id="GO:0005525">
    <property type="term" value="F:GTP binding"/>
    <property type="evidence" value="ECO:0007669"/>
    <property type="project" value="UniProtKB-KW"/>
</dbReference>
<gene>
    <name evidence="5" type="ORF">M6B38_129590</name>
</gene>
<reference evidence="5" key="2">
    <citation type="submission" date="2023-04" db="EMBL/GenBank/DDBJ databases">
        <authorList>
            <person name="Bruccoleri R.E."/>
            <person name="Oakeley E.J."/>
            <person name="Faust A.-M."/>
            <person name="Dessus-Babus S."/>
            <person name="Altorfer M."/>
            <person name="Burckhardt D."/>
            <person name="Oertli M."/>
            <person name="Naumann U."/>
            <person name="Petersen F."/>
            <person name="Wong J."/>
        </authorList>
    </citation>
    <scope>NUCLEOTIDE SEQUENCE</scope>
    <source>
        <strain evidence="5">GSM-AAB239-AS_SAM_17_03QT</strain>
        <tissue evidence="5">Leaf</tissue>
    </source>
</reference>